<sequence>MRVVLGPQHELHDGVHGSLLECPPDDVTYLRVSYTVCFRPDRDGGQPFSPLHDPAVAEWVRFDDRLGDADVVHSSRLPVQSWLPWVVDADDLLVPLRIGRHFALGAASRGEPLLPGAGAIARREEAMAFLYASTRCARILFRTGQAREAFAQHLVRRGLPSALIGQLSDKSEVVYPAVPAVPQIDRAQHPVTVLYMGRTWQDKGALVAVATFAHLRARHGDGVRLVYVGPCPDAVADRLAGAGVQHHLTLPRAQYLEQLRHADIFMSPTAFESFGMGLVEAAAAGLAIVCSRGPGMEHIDELFSAGEHALFVANDAAQEHRVAGYTEAVSALIDDAVLLRRLAVNNRTLTTTGKLSVRERDRRLSAAYARAMALGPTSNGIGDTSPAESTRPVAEWTEEVCRWAGQYCTARISGRVVVRDPAIAGFAHQAG</sequence>
<dbReference type="STRING" id="1502745.SAMN02799620_04501"/>
<evidence type="ECO:0000313" key="4">
    <source>
        <dbReference type="EMBL" id="SCX28033.1"/>
    </source>
</evidence>
<dbReference type="AlphaFoldDB" id="A0A1G4WRH3"/>
<dbReference type="PANTHER" id="PTHR12526:SF640">
    <property type="entry name" value="COLANIC ACID BIOSYNTHESIS GLYCOSYLTRANSFERASE WCAL-RELATED"/>
    <property type="match status" value="1"/>
</dbReference>
<dbReference type="Pfam" id="PF13692">
    <property type="entry name" value="Glyco_trans_1_4"/>
    <property type="match status" value="1"/>
</dbReference>
<evidence type="ECO:0000256" key="1">
    <source>
        <dbReference type="ARBA" id="ARBA00009481"/>
    </source>
</evidence>
<keyword evidence="2" id="KW-0328">Glycosyltransferase</keyword>
<keyword evidence="3 4" id="KW-0808">Transferase</keyword>
<dbReference type="EMBL" id="FMUB01000009">
    <property type="protein sequence ID" value="SCX28033.1"/>
    <property type="molecule type" value="Genomic_DNA"/>
</dbReference>
<dbReference type="GO" id="GO:0016757">
    <property type="term" value="F:glycosyltransferase activity"/>
    <property type="evidence" value="ECO:0007669"/>
    <property type="project" value="UniProtKB-KW"/>
</dbReference>
<organism evidence="4 5">
    <name type="scientific">Mycolicibacterium fluoranthenivorans</name>
    <dbReference type="NCBI Taxonomy" id="258505"/>
    <lineage>
        <taxon>Bacteria</taxon>
        <taxon>Bacillati</taxon>
        <taxon>Actinomycetota</taxon>
        <taxon>Actinomycetes</taxon>
        <taxon>Mycobacteriales</taxon>
        <taxon>Mycobacteriaceae</taxon>
        <taxon>Mycolicibacterium</taxon>
    </lineage>
</organism>
<accession>A0A1G4WRH3</accession>
<comment type="similarity">
    <text evidence="1">Belongs to the glycosyltransferase group 1 family. Glycosyltransferase 4 subfamily.</text>
</comment>
<gene>
    <name evidence="4" type="ORF">SAMN02799620_04501</name>
</gene>
<proteinExistence type="inferred from homology"/>
<reference evidence="5" key="1">
    <citation type="submission" date="2016-10" db="EMBL/GenBank/DDBJ databases">
        <authorList>
            <person name="Varghese N."/>
            <person name="Submissions S."/>
        </authorList>
    </citation>
    <scope>NUCLEOTIDE SEQUENCE [LARGE SCALE GENOMIC DNA]</scope>
    <source>
        <strain evidence="5">UNC267MFSha1.1M11</strain>
    </source>
</reference>
<dbReference type="Gene3D" id="3.40.50.2000">
    <property type="entry name" value="Glycogen Phosphorylase B"/>
    <property type="match status" value="1"/>
</dbReference>
<evidence type="ECO:0000313" key="5">
    <source>
        <dbReference type="Proteomes" id="UP000199707"/>
    </source>
</evidence>
<dbReference type="CDD" id="cd03801">
    <property type="entry name" value="GT4_PimA-like"/>
    <property type="match status" value="1"/>
</dbReference>
<evidence type="ECO:0000256" key="2">
    <source>
        <dbReference type="ARBA" id="ARBA00022676"/>
    </source>
</evidence>
<dbReference type="PANTHER" id="PTHR12526">
    <property type="entry name" value="GLYCOSYLTRANSFERASE"/>
    <property type="match status" value="1"/>
</dbReference>
<protein>
    <submittedName>
        <fullName evidence="4">Glycosyltransferase involved in cell wall bisynthesis</fullName>
    </submittedName>
</protein>
<evidence type="ECO:0000256" key="3">
    <source>
        <dbReference type="ARBA" id="ARBA00022679"/>
    </source>
</evidence>
<dbReference type="Proteomes" id="UP000199707">
    <property type="component" value="Unassembled WGS sequence"/>
</dbReference>
<name>A0A1G4WRH3_9MYCO</name>
<dbReference type="SUPFAM" id="SSF53756">
    <property type="entry name" value="UDP-Glycosyltransferase/glycogen phosphorylase"/>
    <property type="match status" value="1"/>
</dbReference>